<dbReference type="InterPro" id="IPR058982">
    <property type="entry name" value="Beta-barrel_AprE"/>
</dbReference>
<evidence type="ECO:0000256" key="7">
    <source>
        <dbReference type="ARBA" id="ARBA00022989"/>
    </source>
</evidence>
<evidence type="ECO:0000313" key="14">
    <source>
        <dbReference type="Proteomes" id="UP000886674"/>
    </source>
</evidence>
<dbReference type="InterPro" id="IPR050739">
    <property type="entry name" value="MFP"/>
</dbReference>
<keyword evidence="8" id="KW-0472">Membrane</keyword>
<evidence type="ECO:0000259" key="12">
    <source>
        <dbReference type="Pfam" id="PF26002"/>
    </source>
</evidence>
<accession>A0A9E4NJ43</accession>
<feature type="domain" description="AprE-like long alpha-helical hairpin" evidence="11">
    <location>
        <begin position="5"/>
        <end position="120"/>
    </location>
</feature>
<dbReference type="GO" id="GO:0009306">
    <property type="term" value="P:protein secretion"/>
    <property type="evidence" value="ECO:0007669"/>
    <property type="project" value="InterPro"/>
</dbReference>
<reference evidence="13" key="1">
    <citation type="journal article" date="2021" name="Proc. Natl. Acad. Sci. U.S.A.">
        <title>Global biogeography of chemosynthetic symbionts reveals both localized and globally distributed symbiont groups. .</title>
        <authorList>
            <person name="Osvatic J.T."/>
            <person name="Wilkins L.G.E."/>
            <person name="Leibrecht L."/>
            <person name="Leray M."/>
            <person name="Zauner S."/>
            <person name="Polzin J."/>
            <person name="Camacho Y."/>
            <person name="Gros O."/>
            <person name="van Gils J.A."/>
            <person name="Eisen J.A."/>
            <person name="Petersen J.M."/>
            <person name="Yuen B."/>
        </authorList>
    </citation>
    <scope>NUCLEOTIDE SEQUENCE</scope>
    <source>
        <strain evidence="13">MAGclacostrist055</strain>
    </source>
</reference>
<feature type="coiled-coil region" evidence="10">
    <location>
        <begin position="65"/>
        <end position="92"/>
    </location>
</feature>
<feature type="non-terminal residue" evidence="13">
    <location>
        <position position="1"/>
    </location>
</feature>
<evidence type="ECO:0000256" key="1">
    <source>
        <dbReference type="ARBA" id="ARBA00004377"/>
    </source>
</evidence>
<gene>
    <name evidence="13" type="ORF">JAY77_07080</name>
</gene>
<dbReference type="InterPro" id="IPR058781">
    <property type="entry name" value="HH_AprE-like"/>
</dbReference>
<evidence type="ECO:0000256" key="8">
    <source>
        <dbReference type="ARBA" id="ARBA00023136"/>
    </source>
</evidence>
<dbReference type="PRINTS" id="PR01490">
    <property type="entry name" value="RTXTOXIND"/>
</dbReference>
<proteinExistence type="inferred from homology"/>
<evidence type="ECO:0000256" key="10">
    <source>
        <dbReference type="SAM" id="Coils"/>
    </source>
</evidence>
<dbReference type="NCBIfam" id="TIGR01843">
    <property type="entry name" value="type_I_hlyD"/>
    <property type="match status" value="1"/>
</dbReference>
<evidence type="ECO:0000313" key="13">
    <source>
        <dbReference type="EMBL" id="MCG7977897.1"/>
    </source>
</evidence>
<dbReference type="Proteomes" id="UP000886674">
    <property type="component" value="Unassembled WGS sequence"/>
</dbReference>
<keyword evidence="10" id="KW-0175">Coiled coil</keyword>
<dbReference type="Pfam" id="PF25994">
    <property type="entry name" value="HH_AprE"/>
    <property type="match status" value="1"/>
</dbReference>
<dbReference type="PANTHER" id="PTHR30386:SF27">
    <property type="entry name" value="MEMBRANE FUSION PROTEIN (MFP) FAMILY PROTEIN"/>
    <property type="match status" value="1"/>
</dbReference>
<dbReference type="AlphaFoldDB" id="A0A9E4NJ43"/>
<dbReference type="EMBL" id="JAEPCR010000027">
    <property type="protein sequence ID" value="MCG7977897.1"/>
    <property type="molecule type" value="Genomic_DNA"/>
</dbReference>
<evidence type="ECO:0000256" key="3">
    <source>
        <dbReference type="ARBA" id="ARBA00022448"/>
    </source>
</evidence>
<keyword evidence="6" id="KW-0812">Transmembrane</keyword>
<dbReference type="Gene3D" id="2.40.30.170">
    <property type="match status" value="1"/>
</dbReference>
<evidence type="ECO:0000256" key="2">
    <source>
        <dbReference type="ARBA" id="ARBA00009477"/>
    </source>
</evidence>
<dbReference type="PROSITE" id="PS00543">
    <property type="entry name" value="HLYD_FAMILY"/>
    <property type="match status" value="1"/>
</dbReference>
<evidence type="ECO:0000259" key="11">
    <source>
        <dbReference type="Pfam" id="PF25994"/>
    </source>
</evidence>
<organism evidence="13 14">
    <name type="scientific">Candidatus Thiodiazotropha taylori</name>
    <dbReference type="NCBI Taxonomy" id="2792791"/>
    <lineage>
        <taxon>Bacteria</taxon>
        <taxon>Pseudomonadati</taxon>
        <taxon>Pseudomonadota</taxon>
        <taxon>Gammaproteobacteria</taxon>
        <taxon>Chromatiales</taxon>
        <taxon>Sedimenticolaceae</taxon>
        <taxon>Candidatus Thiodiazotropha</taxon>
    </lineage>
</organism>
<evidence type="ECO:0000256" key="6">
    <source>
        <dbReference type="ARBA" id="ARBA00022692"/>
    </source>
</evidence>
<dbReference type="InterPro" id="IPR010129">
    <property type="entry name" value="T1SS_HlyD"/>
</dbReference>
<protein>
    <recommendedName>
        <fullName evidence="9">Membrane fusion protein (MFP) family protein</fullName>
    </recommendedName>
</protein>
<dbReference type="PANTHER" id="PTHR30386">
    <property type="entry name" value="MEMBRANE FUSION SUBUNIT OF EMRAB-TOLC MULTIDRUG EFFLUX PUMP"/>
    <property type="match status" value="1"/>
</dbReference>
<evidence type="ECO:0000256" key="4">
    <source>
        <dbReference type="ARBA" id="ARBA00022475"/>
    </source>
</evidence>
<comment type="subcellular location">
    <subcellularLocation>
        <location evidence="1 9">Cell inner membrane</location>
        <topology evidence="1 9">Single-pass membrane protein</topology>
    </subcellularLocation>
</comment>
<evidence type="ECO:0000256" key="5">
    <source>
        <dbReference type="ARBA" id="ARBA00022519"/>
    </source>
</evidence>
<evidence type="ECO:0000256" key="9">
    <source>
        <dbReference type="RuleBase" id="RU365093"/>
    </source>
</evidence>
<keyword evidence="3 9" id="KW-0813">Transport</keyword>
<keyword evidence="4 9" id="KW-1003">Cell membrane</keyword>
<dbReference type="GO" id="GO:0005886">
    <property type="term" value="C:plasma membrane"/>
    <property type="evidence" value="ECO:0007669"/>
    <property type="project" value="UniProtKB-SubCell"/>
</dbReference>
<comment type="caution">
    <text evidence="13">The sequence shown here is derived from an EMBL/GenBank/DDBJ whole genome shotgun (WGS) entry which is preliminary data.</text>
</comment>
<name>A0A9E4NJ43_9GAMM</name>
<keyword evidence="5 9" id="KW-0997">Cell inner membrane</keyword>
<dbReference type="InterPro" id="IPR006144">
    <property type="entry name" value="Secretion_HlyD_CS"/>
</dbReference>
<feature type="domain" description="AprE-like beta-barrel" evidence="12">
    <location>
        <begin position="163"/>
        <end position="252"/>
    </location>
</feature>
<keyword evidence="7" id="KW-1133">Transmembrane helix</keyword>
<comment type="similarity">
    <text evidence="2 9">Belongs to the membrane fusion protein (MFP) (TC 8.A.1) family.</text>
</comment>
<sequence length="275" mass="31309">TLVSAREAADAEYEATKIEIAKLKKTLPIITKRTKIIKGLYDKKFASETEYLQLEQERIEQSHKLGSEKQRLSQLQATRNQTQQQIDTLRAETKAGVLAEITENRREIAAFQEELVKARDINERQILYAPVSGQVQELAVNTEGGVVTEAEPLMKIVPDEPSLVVEVFLENKDIGFVEKNMPAEVKIHTFPFTKYGIVEANVENISDDAIFDEKRGFTYSMLLAMKKKTIDIDGKEVRLMPGMEVTAEIKTGERRLIEYFLAPLLRHGQESLRER</sequence>
<dbReference type="Pfam" id="PF26002">
    <property type="entry name" value="Beta-barrel_AprE"/>
    <property type="match status" value="1"/>
</dbReference>